<comment type="caution">
    <text evidence="3">The sequence shown here is derived from an EMBL/GenBank/DDBJ whole genome shotgun (WGS) entry which is preliminary data.</text>
</comment>
<evidence type="ECO:0000313" key="3">
    <source>
        <dbReference type="EMBL" id="MFC5995208.1"/>
    </source>
</evidence>
<name>A0ABW1J2Z4_9PSEU</name>
<feature type="domain" description="DUF8185" evidence="2">
    <location>
        <begin position="100"/>
        <end position="208"/>
    </location>
</feature>
<proteinExistence type="predicted"/>
<dbReference type="RefSeq" id="WP_379585236.1">
    <property type="nucleotide sequence ID" value="NZ_JBHSQW010000028.1"/>
</dbReference>
<evidence type="ECO:0000259" key="2">
    <source>
        <dbReference type="Pfam" id="PF26572"/>
    </source>
</evidence>
<reference evidence="4" key="1">
    <citation type="journal article" date="2019" name="Int. J. Syst. Evol. Microbiol.">
        <title>The Global Catalogue of Microorganisms (GCM) 10K type strain sequencing project: providing services to taxonomists for standard genome sequencing and annotation.</title>
        <authorList>
            <consortium name="The Broad Institute Genomics Platform"/>
            <consortium name="The Broad Institute Genome Sequencing Center for Infectious Disease"/>
            <person name="Wu L."/>
            <person name="Ma J."/>
        </authorList>
    </citation>
    <scope>NUCLEOTIDE SEQUENCE [LARGE SCALE GENOMIC DNA]</scope>
    <source>
        <strain evidence="4">CCM 8391</strain>
    </source>
</reference>
<evidence type="ECO:0000259" key="1">
    <source>
        <dbReference type="Pfam" id="PF26035"/>
    </source>
</evidence>
<dbReference type="Proteomes" id="UP001596302">
    <property type="component" value="Unassembled WGS sequence"/>
</dbReference>
<dbReference type="InterPro" id="IPR058323">
    <property type="entry name" value="DUF8010"/>
</dbReference>
<protein>
    <submittedName>
        <fullName evidence="3">Uncharacterized protein</fullName>
    </submittedName>
</protein>
<keyword evidence="4" id="KW-1185">Reference proteome</keyword>
<organism evidence="3 4">
    <name type="scientific">Pseudonocardia hispaniensis</name>
    <dbReference type="NCBI Taxonomy" id="904933"/>
    <lineage>
        <taxon>Bacteria</taxon>
        <taxon>Bacillati</taxon>
        <taxon>Actinomycetota</taxon>
        <taxon>Actinomycetes</taxon>
        <taxon>Pseudonocardiales</taxon>
        <taxon>Pseudonocardiaceae</taxon>
        <taxon>Pseudonocardia</taxon>
    </lineage>
</organism>
<dbReference type="EMBL" id="JBHSQW010000028">
    <property type="protein sequence ID" value="MFC5995208.1"/>
    <property type="molecule type" value="Genomic_DNA"/>
</dbReference>
<feature type="domain" description="DUF8010" evidence="1">
    <location>
        <begin position="1"/>
        <end position="94"/>
    </location>
</feature>
<dbReference type="Pfam" id="PF26035">
    <property type="entry name" value="DUF8010"/>
    <property type="match status" value="1"/>
</dbReference>
<evidence type="ECO:0000313" key="4">
    <source>
        <dbReference type="Proteomes" id="UP001596302"/>
    </source>
</evidence>
<gene>
    <name evidence="3" type="ORF">ACFQE5_13405</name>
</gene>
<accession>A0ABW1J2Z4</accession>
<sequence>MTTTALRLADAVERDDLGAFTARVVRLDPAAQVRLRCVGQRVTAWASTPFDVLATRSVHGTMQPADVTVPASGLLTALAVERADPIDPGPGGAPWQPPFPPDEGWSFVDNVPAAELERLTERGLALAREHAGPLGPPASLLDQAVLTVQGESGPPVKVPTRCLFALSGMGFLAPAEHGAGDAPAMVRVSATSSWLRLDARYGAVVRRRIMALPLYPT</sequence>
<dbReference type="InterPro" id="IPR058498">
    <property type="entry name" value="DUF8185"/>
</dbReference>
<dbReference type="Pfam" id="PF26572">
    <property type="entry name" value="DUF8185"/>
    <property type="match status" value="1"/>
</dbReference>